<sequence length="304" mass="35112">MSNRRQTLLDAALALFIEHGYSDTTIQMILDQSGVSKGTFYKYFDSKEACIAAIFEQRLREDLVLLSNLEKRDYASEFDLLVDQLAIPMTLSDKQRVLELFWTGFYSGEFDSTSLIRTQLQWLAERLTGLFGDEIRPYATEGAMLCYGMLHQIANISRGFQDQQPNWKEVVPRVLSYIEAIMNIMHEQNEHILNIQVLVQFSSGGNDSAIDKAALVQELRKFDSTIQASEESVRTKEITQGLFMLLQEERLNKSLIEVVLKEFRKRFEATPFRPVARRIEDKIWRYMGETGDSTESDIVTKIYE</sequence>
<dbReference type="PANTHER" id="PTHR43479">
    <property type="entry name" value="ACREF/ENVCD OPERON REPRESSOR-RELATED"/>
    <property type="match status" value="1"/>
</dbReference>
<dbReference type="OrthoDB" id="9812993at2"/>
<dbReference type="Gene3D" id="1.10.357.10">
    <property type="entry name" value="Tetracycline Repressor, domain 2"/>
    <property type="match status" value="1"/>
</dbReference>
<dbReference type="PRINTS" id="PR00455">
    <property type="entry name" value="HTHTETR"/>
</dbReference>
<reference evidence="4 5" key="1">
    <citation type="submission" date="2019-08" db="EMBL/GenBank/DDBJ databases">
        <title>Genome sequencing of Paenibacillus faecis DSM 23593(T).</title>
        <authorList>
            <person name="Kook J.-K."/>
            <person name="Park S.-N."/>
            <person name="Lim Y.K."/>
        </authorList>
    </citation>
    <scope>NUCLEOTIDE SEQUENCE [LARGE SCALE GENOMIC DNA]</scope>
    <source>
        <strain evidence="4 5">DSM 23593</strain>
    </source>
</reference>
<evidence type="ECO:0000256" key="1">
    <source>
        <dbReference type="ARBA" id="ARBA00023125"/>
    </source>
</evidence>
<evidence type="ECO:0000313" key="4">
    <source>
        <dbReference type="EMBL" id="TYA10148.1"/>
    </source>
</evidence>
<dbReference type="RefSeq" id="WP_148457717.1">
    <property type="nucleotide sequence ID" value="NZ_VSDO01000006.1"/>
</dbReference>
<dbReference type="Proteomes" id="UP000325218">
    <property type="component" value="Unassembled WGS sequence"/>
</dbReference>
<dbReference type="InterPro" id="IPR050624">
    <property type="entry name" value="HTH-type_Tx_Regulator"/>
</dbReference>
<gene>
    <name evidence="4" type="ORF">FRY98_26520</name>
</gene>
<name>A0A5D0CJS8_9BACL</name>
<protein>
    <submittedName>
        <fullName evidence="4">TetR/AcrR family transcriptional regulator</fullName>
    </submittedName>
</protein>
<accession>A0A5D0CJS8</accession>
<dbReference type="EMBL" id="VSDO01000006">
    <property type="protein sequence ID" value="TYA10148.1"/>
    <property type="molecule type" value="Genomic_DNA"/>
</dbReference>
<dbReference type="InterPro" id="IPR023772">
    <property type="entry name" value="DNA-bd_HTH_TetR-type_CS"/>
</dbReference>
<dbReference type="InterPro" id="IPR009057">
    <property type="entry name" value="Homeodomain-like_sf"/>
</dbReference>
<dbReference type="InterPro" id="IPR001647">
    <property type="entry name" value="HTH_TetR"/>
</dbReference>
<keyword evidence="5" id="KW-1185">Reference proteome</keyword>
<evidence type="ECO:0000313" key="5">
    <source>
        <dbReference type="Proteomes" id="UP000325218"/>
    </source>
</evidence>
<dbReference type="SUPFAM" id="SSF46689">
    <property type="entry name" value="Homeodomain-like"/>
    <property type="match status" value="1"/>
</dbReference>
<dbReference type="GO" id="GO:0003677">
    <property type="term" value="F:DNA binding"/>
    <property type="evidence" value="ECO:0007669"/>
    <property type="project" value="UniProtKB-UniRule"/>
</dbReference>
<evidence type="ECO:0000259" key="3">
    <source>
        <dbReference type="PROSITE" id="PS50977"/>
    </source>
</evidence>
<dbReference type="PROSITE" id="PS01081">
    <property type="entry name" value="HTH_TETR_1"/>
    <property type="match status" value="1"/>
</dbReference>
<dbReference type="AlphaFoldDB" id="A0A5D0CJS8"/>
<feature type="DNA-binding region" description="H-T-H motif" evidence="2">
    <location>
        <begin position="25"/>
        <end position="44"/>
    </location>
</feature>
<dbReference type="Pfam" id="PF00440">
    <property type="entry name" value="TetR_N"/>
    <property type="match status" value="1"/>
</dbReference>
<dbReference type="PANTHER" id="PTHR43479:SF11">
    <property type="entry name" value="ACREF_ENVCD OPERON REPRESSOR-RELATED"/>
    <property type="match status" value="1"/>
</dbReference>
<organism evidence="4 5">
    <name type="scientific">Paenibacillus faecis</name>
    <dbReference type="NCBI Taxonomy" id="862114"/>
    <lineage>
        <taxon>Bacteria</taxon>
        <taxon>Bacillati</taxon>
        <taxon>Bacillota</taxon>
        <taxon>Bacilli</taxon>
        <taxon>Bacillales</taxon>
        <taxon>Paenibacillaceae</taxon>
        <taxon>Paenibacillus</taxon>
    </lineage>
</organism>
<evidence type="ECO:0000256" key="2">
    <source>
        <dbReference type="PROSITE-ProRule" id="PRU00335"/>
    </source>
</evidence>
<keyword evidence="1 2" id="KW-0238">DNA-binding</keyword>
<proteinExistence type="predicted"/>
<dbReference type="PROSITE" id="PS50977">
    <property type="entry name" value="HTH_TETR_2"/>
    <property type="match status" value="1"/>
</dbReference>
<comment type="caution">
    <text evidence="4">The sequence shown here is derived from an EMBL/GenBank/DDBJ whole genome shotgun (WGS) entry which is preliminary data.</text>
</comment>
<feature type="domain" description="HTH tetR-type" evidence="3">
    <location>
        <begin position="2"/>
        <end position="62"/>
    </location>
</feature>